<dbReference type="Proteomes" id="UP000291822">
    <property type="component" value="Unassembled WGS sequence"/>
</dbReference>
<gene>
    <name evidence="2" type="ORF">EZM97_11155</name>
</gene>
<evidence type="ECO:0000313" key="2">
    <source>
        <dbReference type="EMBL" id="TCI09518.1"/>
    </source>
</evidence>
<proteinExistence type="predicted"/>
<dbReference type="RefSeq" id="WP_131406632.1">
    <property type="nucleotide sequence ID" value="NZ_SJTG01000002.1"/>
</dbReference>
<feature type="compositionally biased region" description="Polar residues" evidence="1">
    <location>
        <begin position="1"/>
        <end position="19"/>
    </location>
</feature>
<accession>A0A4R0YRP3</accession>
<dbReference type="AlphaFoldDB" id="A0A4R0YRP3"/>
<name>A0A4R0YRP3_9GAMM</name>
<protein>
    <submittedName>
        <fullName evidence="2">Uncharacterized protein</fullName>
    </submittedName>
</protein>
<sequence>MTLTNRPRNNTPPGSTANVVRSPLLTPEELTAIVDAEYQHVDYDLHPLKVRGLDHYIDGPDGDERFHIS</sequence>
<organism evidence="2 3">
    <name type="scientific">Dyella soli</name>
    <dbReference type="NCBI Taxonomy" id="522319"/>
    <lineage>
        <taxon>Bacteria</taxon>
        <taxon>Pseudomonadati</taxon>
        <taxon>Pseudomonadota</taxon>
        <taxon>Gammaproteobacteria</taxon>
        <taxon>Lysobacterales</taxon>
        <taxon>Rhodanobacteraceae</taxon>
        <taxon>Dyella</taxon>
    </lineage>
</organism>
<evidence type="ECO:0000313" key="3">
    <source>
        <dbReference type="Proteomes" id="UP000291822"/>
    </source>
</evidence>
<feature type="region of interest" description="Disordered" evidence="1">
    <location>
        <begin position="1"/>
        <end position="20"/>
    </location>
</feature>
<comment type="caution">
    <text evidence="2">The sequence shown here is derived from an EMBL/GenBank/DDBJ whole genome shotgun (WGS) entry which is preliminary data.</text>
</comment>
<dbReference type="EMBL" id="SJTG01000002">
    <property type="protein sequence ID" value="TCI09518.1"/>
    <property type="molecule type" value="Genomic_DNA"/>
</dbReference>
<evidence type="ECO:0000256" key="1">
    <source>
        <dbReference type="SAM" id="MobiDB-lite"/>
    </source>
</evidence>
<reference evidence="2 3" key="1">
    <citation type="submission" date="2019-02" db="EMBL/GenBank/DDBJ databases">
        <title>Dyella amyloliquefaciens sp. nov., isolated from forest soil.</title>
        <authorList>
            <person name="Gao Z.-H."/>
            <person name="Qiu L.-H."/>
        </authorList>
    </citation>
    <scope>NUCLEOTIDE SEQUENCE [LARGE SCALE GENOMIC DNA]</scope>
    <source>
        <strain evidence="2 3">KACC 12747</strain>
    </source>
</reference>
<keyword evidence="3" id="KW-1185">Reference proteome</keyword>